<accession>A0AB38YCA9</accession>
<dbReference type="GO" id="GO:0016787">
    <property type="term" value="F:hydrolase activity"/>
    <property type="evidence" value="ECO:0007669"/>
    <property type="project" value="UniProtKB-KW"/>
</dbReference>
<dbReference type="InterPro" id="IPR029058">
    <property type="entry name" value="AB_hydrolase_fold"/>
</dbReference>
<keyword evidence="2" id="KW-0378">Hydrolase</keyword>
<dbReference type="InterPro" id="IPR000073">
    <property type="entry name" value="AB_hydrolase_1"/>
</dbReference>
<organism evidence="2">
    <name type="scientific">Salinispirillum sp. LH 10-3-1</name>
    <dbReference type="NCBI Taxonomy" id="2952525"/>
    <lineage>
        <taxon>Bacteria</taxon>
        <taxon>Pseudomonadati</taxon>
        <taxon>Pseudomonadota</taxon>
        <taxon>Gammaproteobacteria</taxon>
        <taxon>Oceanospirillales</taxon>
        <taxon>Saccharospirillaceae</taxon>
        <taxon>Salinispirillum</taxon>
    </lineage>
</organism>
<evidence type="ECO:0000259" key="1">
    <source>
        <dbReference type="Pfam" id="PF12697"/>
    </source>
</evidence>
<sequence>MTKPILHFAHANGFPVATYRRFLTPFQSTYDLAMTDFIGHHPQYPVTNNWFKLCDHLIHDIEQHGEPVVGVGHSLGGGLMFMSSLLRPDLFKSVLVLDVPLMTFWESSMFALMKRTPWLDKVTPAGRASRRRAEWQTQEDAFAYWRTRPLFRRFPDDVLWDYVHAVTELNEHGLWSLRFRPEIEASIFRTYPTNWVRHYHKRHDGLQVVVGEDTRLVKAHHVRLMRERLGIPVHQVPGGHLFPLELPEASAEFLLTLLARKEAVADA</sequence>
<reference evidence="2" key="1">
    <citation type="submission" date="2022-07" db="EMBL/GenBank/DDBJ databases">
        <title>Complete genome sequence of Salinispirillum sp. LH10-3-1 capable of multiple carbohydrate inversion isolated from a soda lake.</title>
        <authorList>
            <person name="Liu J."/>
            <person name="Zhai Y."/>
            <person name="Zhang H."/>
            <person name="Yang H."/>
            <person name="Qu J."/>
            <person name="Li J."/>
        </authorList>
    </citation>
    <scope>NUCLEOTIDE SEQUENCE</scope>
    <source>
        <strain evidence="2">LH 10-3-1</strain>
    </source>
</reference>
<proteinExistence type="predicted"/>
<protein>
    <submittedName>
        <fullName evidence="2">Alpha/beta hydrolase</fullName>
    </submittedName>
</protein>
<name>A0AB38YCA9_9GAMM</name>
<dbReference type="Pfam" id="PF12697">
    <property type="entry name" value="Abhydrolase_6"/>
    <property type="match status" value="1"/>
</dbReference>
<dbReference type="AlphaFoldDB" id="A0AB38YCA9"/>
<dbReference type="RefSeq" id="WP_304994277.1">
    <property type="nucleotide sequence ID" value="NZ_CP101717.1"/>
</dbReference>
<dbReference type="SUPFAM" id="SSF53474">
    <property type="entry name" value="alpha/beta-Hydrolases"/>
    <property type="match status" value="1"/>
</dbReference>
<gene>
    <name evidence="2" type="ORF">NFC81_09650</name>
</gene>
<feature type="domain" description="AB hydrolase-1" evidence="1">
    <location>
        <begin position="30"/>
        <end position="252"/>
    </location>
</feature>
<dbReference type="EMBL" id="CP101717">
    <property type="protein sequence ID" value="WLD56991.1"/>
    <property type="molecule type" value="Genomic_DNA"/>
</dbReference>
<evidence type="ECO:0000313" key="2">
    <source>
        <dbReference type="EMBL" id="WLD56991.1"/>
    </source>
</evidence>
<dbReference type="Gene3D" id="3.40.50.1820">
    <property type="entry name" value="alpha/beta hydrolase"/>
    <property type="match status" value="1"/>
</dbReference>